<evidence type="ECO:0000313" key="2">
    <source>
        <dbReference type="EMBL" id="AAZ93598.1"/>
    </source>
</evidence>
<protein>
    <recommendedName>
        <fullName evidence="1">DUF4387 domain-containing protein</fullName>
    </recommendedName>
</protein>
<dbReference type="InterPro" id="IPR025496">
    <property type="entry name" value="DUF4387"/>
</dbReference>
<dbReference type="Pfam" id="PF14330">
    <property type="entry name" value="DUF4387"/>
    <property type="match status" value="1"/>
</dbReference>
<dbReference type="AlphaFoldDB" id="Q3S8E7"/>
<dbReference type="RefSeq" id="WP_114669281.1">
    <property type="nucleotide sequence ID" value="NZ_QOZU01000032.1"/>
</dbReference>
<accession>Q3S8E7</accession>
<sequence>MKLAEMVKVLRSKNAGPCQLTLDLIFDRVEHFDAVAARIEDLRGEVARRYGVALEAVSAHQSAAAMAIKFTLPRRVISGSFGDSDVYGAQQNGPLMAVEL</sequence>
<evidence type="ECO:0000259" key="1">
    <source>
        <dbReference type="Pfam" id="PF14330"/>
    </source>
</evidence>
<feature type="domain" description="DUF4387" evidence="1">
    <location>
        <begin position="3"/>
        <end position="99"/>
    </location>
</feature>
<organism evidence="2">
    <name type="scientific">Paracoccus pantotrophus</name>
    <name type="common">Thiosphaera pantotropha</name>
    <dbReference type="NCBI Taxonomy" id="82367"/>
    <lineage>
        <taxon>Bacteria</taxon>
        <taxon>Pseudomonadati</taxon>
        <taxon>Pseudomonadota</taxon>
        <taxon>Alphaproteobacteria</taxon>
        <taxon>Rhodobacterales</taxon>
        <taxon>Paracoccaceae</taxon>
        <taxon>Paracoccus</taxon>
    </lineage>
</organism>
<proteinExistence type="predicted"/>
<reference evidence="2" key="1">
    <citation type="journal article" date="2006" name="Microbiology">
        <title>Identification of a transposable genomic island of Paracoccus pantotrophus DSM 11072 by its transposition to a novel entrapment vector pMMB2.</title>
        <authorList>
            <person name="Mikosa M."/>
            <person name="Sochacka-Pietal M."/>
            <person name="Baj J."/>
            <person name="Bartosik D."/>
        </authorList>
    </citation>
    <scope>NUCLEOTIDE SEQUENCE</scope>
    <source>
        <strain evidence="2">DSM 11072</strain>
    </source>
</reference>
<dbReference type="EMBL" id="DQ149577">
    <property type="protein sequence ID" value="AAZ93598.1"/>
    <property type="molecule type" value="Genomic_DNA"/>
</dbReference>
<name>Q3S8E7_PARPN</name>